<evidence type="ECO:0000313" key="5">
    <source>
        <dbReference type="Proteomes" id="UP001232445"/>
    </source>
</evidence>
<accession>A0ABU0CLG4</accession>
<dbReference type="PANTHER" id="PTHR43022">
    <property type="entry name" value="PROTEIN SMF"/>
    <property type="match status" value="1"/>
</dbReference>
<sequence>MRDLLLGLVMTPGIGWKTIYDLLRQGVDETGFNLSAAQWKAAFQRLTNKQAQALSQTLNLDKINSIKQQLFNNDIDYLTITDEHYPALLKEIAQPPWLLFAKGNLQLLKRTCLAVVGSRKTTAYGQTITKQIVPKLCEEGLCIVSGMALGIDAYAHQAALEAGGDTIAVLGAGINVIYPEQNRRLYHRLVEHGLILSEYPPQTAPHPGFFPQRNRIIAGLSYGVLVVEAAQKSGSLITAHYALEHGREIFAVPGSIFSRQSVGTNNLIQEHGAKLVTAHRDIVEELHHILPLNKQPDSGKGAGLKEYQVADDKEKTVLALLNEEKVHINELHLKSGLSLSDIQRILLKLEMKKLVISLPGSFYQKQGLPSGSD</sequence>
<comment type="similarity">
    <text evidence="1">Belongs to the DprA/Smf family.</text>
</comment>
<evidence type="ECO:0000259" key="2">
    <source>
        <dbReference type="Pfam" id="PF02481"/>
    </source>
</evidence>
<dbReference type="Gene3D" id="3.40.50.450">
    <property type="match status" value="1"/>
</dbReference>
<feature type="domain" description="DprA winged helix" evidence="3">
    <location>
        <begin position="310"/>
        <end position="360"/>
    </location>
</feature>
<name>A0ABU0CLG4_9BACI</name>
<reference evidence="4 5" key="1">
    <citation type="submission" date="2023-07" db="EMBL/GenBank/DDBJ databases">
        <title>Genomic Encyclopedia of Type Strains, Phase IV (KMG-IV): sequencing the most valuable type-strain genomes for metagenomic binning, comparative biology and taxonomic classification.</title>
        <authorList>
            <person name="Goeker M."/>
        </authorList>
    </citation>
    <scope>NUCLEOTIDE SEQUENCE [LARGE SCALE GENOMIC DNA]</scope>
    <source>
        <strain evidence="4 5">DSM 17740</strain>
    </source>
</reference>
<proteinExistence type="inferred from homology"/>
<evidence type="ECO:0000313" key="4">
    <source>
        <dbReference type="EMBL" id="MDQ0337252.1"/>
    </source>
</evidence>
<keyword evidence="5" id="KW-1185">Reference proteome</keyword>
<dbReference type="InterPro" id="IPR003488">
    <property type="entry name" value="DprA"/>
</dbReference>
<evidence type="ECO:0000259" key="3">
    <source>
        <dbReference type="Pfam" id="PF17782"/>
    </source>
</evidence>
<dbReference type="NCBIfam" id="TIGR00732">
    <property type="entry name" value="dprA"/>
    <property type="match status" value="1"/>
</dbReference>
<comment type="caution">
    <text evidence="4">The sequence shown here is derived from an EMBL/GenBank/DDBJ whole genome shotgun (WGS) entry which is preliminary data.</text>
</comment>
<dbReference type="Pfam" id="PF02481">
    <property type="entry name" value="DNA_processg_A"/>
    <property type="match status" value="1"/>
</dbReference>
<dbReference type="Proteomes" id="UP001232445">
    <property type="component" value="Unassembled WGS sequence"/>
</dbReference>
<dbReference type="RefSeq" id="WP_307334147.1">
    <property type="nucleotide sequence ID" value="NZ_JAUSUQ010000001.1"/>
</dbReference>
<dbReference type="EMBL" id="JAUSUQ010000001">
    <property type="protein sequence ID" value="MDQ0337252.1"/>
    <property type="molecule type" value="Genomic_DNA"/>
</dbReference>
<dbReference type="PANTHER" id="PTHR43022:SF1">
    <property type="entry name" value="PROTEIN SMF"/>
    <property type="match status" value="1"/>
</dbReference>
<dbReference type="InterPro" id="IPR041614">
    <property type="entry name" value="DprA_WH"/>
</dbReference>
<dbReference type="Pfam" id="PF17782">
    <property type="entry name" value="WHD_DprA"/>
    <property type="match status" value="1"/>
</dbReference>
<protein>
    <submittedName>
        <fullName evidence="4">DNA processing protein</fullName>
    </submittedName>
</protein>
<organism evidence="4 5">
    <name type="scientific">Caldalkalibacillus uzonensis</name>
    <dbReference type="NCBI Taxonomy" id="353224"/>
    <lineage>
        <taxon>Bacteria</taxon>
        <taxon>Bacillati</taxon>
        <taxon>Bacillota</taxon>
        <taxon>Bacilli</taxon>
        <taxon>Bacillales</taxon>
        <taxon>Bacillaceae</taxon>
        <taxon>Caldalkalibacillus</taxon>
    </lineage>
</organism>
<feature type="domain" description="Smf/DprA SLOG" evidence="2">
    <location>
        <begin position="77"/>
        <end position="286"/>
    </location>
</feature>
<dbReference type="SUPFAM" id="SSF102405">
    <property type="entry name" value="MCP/YpsA-like"/>
    <property type="match status" value="1"/>
</dbReference>
<gene>
    <name evidence="4" type="ORF">J2S00_000022</name>
</gene>
<dbReference type="Gene3D" id="1.10.10.10">
    <property type="entry name" value="Winged helix-like DNA-binding domain superfamily/Winged helix DNA-binding domain"/>
    <property type="match status" value="1"/>
</dbReference>
<dbReference type="InterPro" id="IPR036388">
    <property type="entry name" value="WH-like_DNA-bd_sf"/>
</dbReference>
<evidence type="ECO:0000256" key="1">
    <source>
        <dbReference type="ARBA" id="ARBA00006525"/>
    </source>
</evidence>
<dbReference type="InterPro" id="IPR057666">
    <property type="entry name" value="DrpA_SLOG"/>
</dbReference>